<reference evidence="3 4" key="1">
    <citation type="submission" date="2023-09" db="EMBL/GenBank/DDBJ databases">
        <title>Nesidiocoris tenuis whole genome shotgun sequence.</title>
        <authorList>
            <person name="Shibata T."/>
            <person name="Shimoda M."/>
            <person name="Kobayashi T."/>
            <person name="Uehara T."/>
        </authorList>
    </citation>
    <scope>NUCLEOTIDE SEQUENCE [LARGE SCALE GENOMIC DNA]</scope>
    <source>
        <strain evidence="3 4">Japan</strain>
    </source>
</reference>
<evidence type="ECO:0000313" key="4">
    <source>
        <dbReference type="Proteomes" id="UP001307889"/>
    </source>
</evidence>
<keyword evidence="2" id="KW-0812">Transmembrane</keyword>
<evidence type="ECO:0000256" key="2">
    <source>
        <dbReference type="SAM" id="Phobius"/>
    </source>
</evidence>
<feature type="transmembrane region" description="Helical" evidence="2">
    <location>
        <begin position="54"/>
        <end position="74"/>
    </location>
</feature>
<keyword evidence="4" id="KW-1185">Reference proteome</keyword>
<proteinExistence type="predicted"/>
<name>A0ABN7ADL8_9HEMI</name>
<dbReference type="EMBL" id="AP028910">
    <property type="protein sequence ID" value="BES90381.1"/>
    <property type="molecule type" value="Genomic_DNA"/>
</dbReference>
<evidence type="ECO:0000313" key="3">
    <source>
        <dbReference type="EMBL" id="BES90381.1"/>
    </source>
</evidence>
<keyword evidence="2" id="KW-1133">Transmembrane helix</keyword>
<sequence>MPQMRRVPLSGIHGPWCGQPVAPPSPPPLPPEPLALSPFAPGFSRYHLVPPRPAACVICISLLFLAVLTLFSTVSTRLRQNYSDISHESAI</sequence>
<dbReference type="Proteomes" id="UP001307889">
    <property type="component" value="Chromosome 2"/>
</dbReference>
<feature type="region of interest" description="Disordered" evidence="1">
    <location>
        <begin position="1"/>
        <end position="29"/>
    </location>
</feature>
<keyword evidence="2" id="KW-0472">Membrane</keyword>
<organism evidence="3 4">
    <name type="scientific">Nesidiocoris tenuis</name>
    <dbReference type="NCBI Taxonomy" id="355587"/>
    <lineage>
        <taxon>Eukaryota</taxon>
        <taxon>Metazoa</taxon>
        <taxon>Ecdysozoa</taxon>
        <taxon>Arthropoda</taxon>
        <taxon>Hexapoda</taxon>
        <taxon>Insecta</taxon>
        <taxon>Pterygota</taxon>
        <taxon>Neoptera</taxon>
        <taxon>Paraneoptera</taxon>
        <taxon>Hemiptera</taxon>
        <taxon>Heteroptera</taxon>
        <taxon>Panheteroptera</taxon>
        <taxon>Cimicomorpha</taxon>
        <taxon>Miridae</taxon>
        <taxon>Dicyphina</taxon>
        <taxon>Nesidiocoris</taxon>
    </lineage>
</organism>
<protein>
    <submittedName>
        <fullName evidence="3">Uncharacterized protein</fullName>
    </submittedName>
</protein>
<gene>
    <name evidence="3" type="ORF">NTJ_03190</name>
</gene>
<accession>A0ABN7ADL8</accession>
<evidence type="ECO:0000256" key="1">
    <source>
        <dbReference type="SAM" id="MobiDB-lite"/>
    </source>
</evidence>